<organism evidence="9">
    <name type="scientific">Xenopus tropicalis</name>
    <name type="common">Western clawed frog</name>
    <name type="synonym">Silurana tropicalis</name>
    <dbReference type="NCBI Taxonomy" id="8364"/>
    <lineage>
        <taxon>Eukaryota</taxon>
        <taxon>Metazoa</taxon>
        <taxon>Chordata</taxon>
        <taxon>Craniata</taxon>
        <taxon>Vertebrata</taxon>
        <taxon>Euteleostomi</taxon>
        <taxon>Amphibia</taxon>
        <taxon>Batrachia</taxon>
        <taxon>Anura</taxon>
        <taxon>Pipoidea</taxon>
        <taxon>Pipidae</taxon>
        <taxon>Xenopodinae</taxon>
        <taxon>Xenopus</taxon>
        <taxon>Silurana</taxon>
    </lineage>
</organism>
<dbReference type="GO" id="GO:0003676">
    <property type="term" value="F:nucleic acid binding"/>
    <property type="evidence" value="ECO:0007669"/>
    <property type="project" value="InterPro"/>
</dbReference>
<dbReference type="GeneTree" id="ENSGT00990000210063"/>
<dbReference type="InterPro" id="IPR002156">
    <property type="entry name" value="RNaseH_domain"/>
</dbReference>
<evidence type="ECO:0000256" key="5">
    <source>
        <dbReference type="ARBA" id="ARBA00022723"/>
    </source>
</evidence>
<accession>A0A803JSC3</accession>
<evidence type="ECO:0000313" key="9">
    <source>
        <dbReference type="Ensembl" id="ENSXETP00000110873"/>
    </source>
</evidence>
<reference evidence="9" key="2">
    <citation type="submission" date="2021-03" db="UniProtKB">
        <authorList>
            <consortium name="Ensembl"/>
        </authorList>
    </citation>
    <scope>IDENTIFICATION</scope>
</reference>
<evidence type="ECO:0000256" key="4">
    <source>
        <dbReference type="ARBA" id="ARBA00022722"/>
    </source>
</evidence>
<evidence type="ECO:0000256" key="7">
    <source>
        <dbReference type="ARBA" id="ARBA00022801"/>
    </source>
</evidence>
<name>A0A803JSC3_XENTR</name>
<keyword evidence="5" id="KW-0479">Metal-binding</keyword>
<comment type="catalytic activity">
    <reaction evidence="1">
        <text>Endonucleolytic cleavage to 5'-phosphomonoester.</text>
        <dbReference type="EC" id="3.1.26.4"/>
    </reaction>
</comment>
<evidence type="ECO:0000256" key="2">
    <source>
        <dbReference type="ARBA" id="ARBA00005300"/>
    </source>
</evidence>
<dbReference type="PROSITE" id="PS50879">
    <property type="entry name" value="RNASE_H_1"/>
    <property type="match status" value="1"/>
</dbReference>
<evidence type="ECO:0000256" key="3">
    <source>
        <dbReference type="ARBA" id="ARBA00012180"/>
    </source>
</evidence>
<comment type="similarity">
    <text evidence="2">Belongs to the RNase H family.</text>
</comment>
<keyword evidence="7" id="KW-0378">Hydrolase</keyword>
<evidence type="ECO:0000259" key="8">
    <source>
        <dbReference type="PROSITE" id="PS50879"/>
    </source>
</evidence>
<dbReference type="EC" id="3.1.26.4" evidence="3"/>
<dbReference type="Pfam" id="PF00075">
    <property type="entry name" value="RNase_H"/>
    <property type="match status" value="1"/>
</dbReference>
<dbReference type="AlphaFoldDB" id="A0A803JSC3"/>
<evidence type="ECO:0000256" key="1">
    <source>
        <dbReference type="ARBA" id="ARBA00000077"/>
    </source>
</evidence>
<keyword evidence="4" id="KW-0540">Nuclease</keyword>
<keyword evidence="6" id="KW-0255">Endonuclease</keyword>
<dbReference type="SUPFAM" id="SSF53098">
    <property type="entry name" value="Ribonuclease H-like"/>
    <property type="match status" value="1"/>
</dbReference>
<dbReference type="GO" id="GO:0046872">
    <property type="term" value="F:metal ion binding"/>
    <property type="evidence" value="ECO:0007669"/>
    <property type="project" value="UniProtKB-KW"/>
</dbReference>
<sequence>MSLMGWPLEIRYKQDTKNPVAQGLAELHDCINVEHKDESPENDFLEEQSLSPYKSYEEEYCKSLPCVYVDGCSFHTEEAEKMLVAGIGIVWNNVFPEISTGYKIGSKSSQVAELAAVYKAVQMAIEYDIKEFVLITDSDYVRNSFVEYFPGWKRSNMMRSTKMPSKMIAILYAVLILGKELHAELIVMPGPSSGIMLQDTAGFIMTNKRILSQKIYMSLDPRC</sequence>
<dbReference type="Ensembl" id="ENSXETT00000116988">
    <property type="protein sequence ID" value="ENSXETP00000110873"/>
    <property type="gene ID" value="ENSXETG00000046888"/>
</dbReference>
<dbReference type="Gene3D" id="3.30.420.10">
    <property type="entry name" value="Ribonuclease H-like superfamily/Ribonuclease H"/>
    <property type="match status" value="1"/>
</dbReference>
<dbReference type="PANTHER" id="PTHR10642:SF26">
    <property type="entry name" value="RIBONUCLEASE H1"/>
    <property type="match status" value="1"/>
</dbReference>
<dbReference type="GO" id="GO:0004523">
    <property type="term" value="F:RNA-DNA hybrid ribonuclease activity"/>
    <property type="evidence" value="ECO:0007669"/>
    <property type="project" value="UniProtKB-EC"/>
</dbReference>
<dbReference type="InterPro" id="IPR050092">
    <property type="entry name" value="RNase_H"/>
</dbReference>
<reference evidence="9" key="1">
    <citation type="journal article" date="2010" name="Science">
        <title>The genome of the Western clawed frog Xenopus tropicalis.</title>
        <authorList>
            <person name="Hellsten U."/>
            <person name="Harland R.M."/>
            <person name="Gilchrist M.J."/>
            <person name="Hendrix D."/>
            <person name="Jurka J."/>
            <person name="Kapitonov V."/>
            <person name="Ovcharenko I."/>
            <person name="Putnam N.H."/>
            <person name="Shu S."/>
            <person name="Taher L."/>
            <person name="Blitz I.L."/>
            <person name="Blumberg B."/>
            <person name="Dichmann D.S."/>
            <person name="Dubchak I."/>
            <person name="Amaya E."/>
            <person name="Detter J.C."/>
            <person name="Fletcher R."/>
            <person name="Gerhard D.S."/>
            <person name="Goodstein D."/>
            <person name="Graves T."/>
            <person name="Grigoriev I.V."/>
            <person name="Grimwood J."/>
            <person name="Kawashima T."/>
            <person name="Lindquist E."/>
            <person name="Lucas S.M."/>
            <person name="Mead P.E."/>
            <person name="Mitros T."/>
            <person name="Ogino H."/>
            <person name="Ohta Y."/>
            <person name="Poliakov A.V."/>
            <person name="Pollet N."/>
            <person name="Robert J."/>
            <person name="Salamov A."/>
            <person name="Sater A.K."/>
            <person name="Schmutz J."/>
            <person name="Terry A."/>
            <person name="Vize P.D."/>
            <person name="Warren W.C."/>
            <person name="Wells D."/>
            <person name="Wills A."/>
            <person name="Wilson R.K."/>
            <person name="Zimmerman L.B."/>
            <person name="Zorn A.M."/>
            <person name="Grainger R."/>
            <person name="Grammer T."/>
            <person name="Khokha M.K."/>
            <person name="Richardson P.M."/>
            <person name="Rokhsar D.S."/>
        </authorList>
    </citation>
    <scope>NUCLEOTIDE SEQUENCE [LARGE SCALE GENOMIC DNA]</scope>
    <source>
        <strain evidence="9">Nigerian</strain>
    </source>
</reference>
<dbReference type="InterPro" id="IPR036397">
    <property type="entry name" value="RNaseH_sf"/>
</dbReference>
<evidence type="ECO:0000256" key="6">
    <source>
        <dbReference type="ARBA" id="ARBA00022759"/>
    </source>
</evidence>
<proteinExistence type="inferred from homology"/>
<feature type="domain" description="RNase H type-1" evidence="8">
    <location>
        <begin position="61"/>
        <end position="210"/>
    </location>
</feature>
<dbReference type="PANTHER" id="PTHR10642">
    <property type="entry name" value="RIBONUCLEASE H1"/>
    <property type="match status" value="1"/>
</dbReference>
<dbReference type="InParanoid" id="A0A803JSC3"/>
<protein>
    <recommendedName>
        <fullName evidence="3">ribonuclease H</fullName>
        <ecNumber evidence="3">3.1.26.4</ecNumber>
    </recommendedName>
</protein>
<dbReference type="InterPro" id="IPR012337">
    <property type="entry name" value="RNaseH-like_sf"/>
</dbReference>